<evidence type="ECO:0000256" key="16">
    <source>
        <dbReference type="ARBA" id="ARBA00032853"/>
    </source>
</evidence>
<organism evidence="20 21">
    <name type="scientific">Alkalicella caledoniensis</name>
    <dbReference type="NCBI Taxonomy" id="2731377"/>
    <lineage>
        <taxon>Bacteria</taxon>
        <taxon>Bacillati</taxon>
        <taxon>Bacillota</taxon>
        <taxon>Clostridia</taxon>
        <taxon>Eubacteriales</taxon>
        <taxon>Proteinivoracaceae</taxon>
        <taxon>Alkalicella</taxon>
    </lineage>
</organism>
<keyword evidence="12 19" id="KW-1133">Transmembrane helix</keyword>
<evidence type="ECO:0000256" key="14">
    <source>
        <dbReference type="ARBA" id="ARBA00025228"/>
    </source>
</evidence>
<dbReference type="InterPro" id="IPR003805">
    <property type="entry name" value="CobS"/>
</dbReference>
<dbReference type="GO" id="GO:0008818">
    <property type="term" value="F:cobalamin 5'-phosphate synthase activity"/>
    <property type="evidence" value="ECO:0007669"/>
    <property type="project" value="UniProtKB-UniRule"/>
</dbReference>
<name>A0A7G9W5A7_ALKCA</name>
<comment type="similarity">
    <text evidence="4 19">Belongs to the CobS family.</text>
</comment>
<comment type="subcellular location">
    <subcellularLocation>
        <location evidence="2 19">Cell membrane</location>
        <topology evidence="2 19">Multi-pass membrane protein</topology>
    </subcellularLocation>
</comment>
<dbReference type="PANTHER" id="PTHR34148:SF1">
    <property type="entry name" value="ADENOSYLCOBINAMIDE-GDP RIBAZOLETRANSFERASE"/>
    <property type="match status" value="1"/>
</dbReference>
<evidence type="ECO:0000256" key="8">
    <source>
        <dbReference type="ARBA" id="ARBA00022573"/>
    </source>
</evidence>
<evidence type="ECO:0000256" key="1">
    <source>
        <dbReference type="ARBA" id="ARBA00001946"/>
    </source>
</evidence>
<comment type="catalytic activity">
    <reaction evidence="17 19">
        <text>alpha-ribazole + adenosylcob(III)inamide-GDP = adenosylcob(III)alamin + GMP + H(+)</text>
        <dbReference type="Rhea" id="RHEA:16049"/>
        <dbReference type="ChEBI" id="CHEBI:10329"/>
        <dbReference type="ChEBI" id="CHEBI:15378"/>
        <dbReference type="ChEBI" id="CHEBI:18408"/>
        <dbReference type="ChEBI" id="CHEBI:58115"/>
        <dbReference type="ChEBI" id="CHEBI:60487"/>
        <dbReference type="EC" id="2.7.8.26"/>
    </reaction>
</comment>
<dbReference type="EMBL" id="CP058559">
    <property type="protein sequence ID" value="QNO13869.1"/>
    <property type="molecule type" value="Genomic_DNA"/>
</dbReference>
<evidence type="ECO:0000256" key="10">
    <source>
        <dbReference type="ARBA" id="ARBA00022692"/>
    </source>
</evidence>
<feature type="transmembrane region" description="Helical" evidence="19">
    <location>
        <begin position="221"/>
        <end position="245"/>
    </location>
</feature>
<evidence type="ECO:0000256" key="12">
    <source>
        <dbReference type="ARBA" id="ARBA00022989"/>
    </source>
</evidence>
<evidence type="ECO:0000313" key="21">
    <source>
        <dbReference type="Proteomes" id="UP000516160"/>
    </source>
</evidence>
<protein>
    <recommendedName>
        <fullName evidence="6 19">Adenosylcobinamide-GDP ribazoletransferase</fullName>
        <ecNumber evidence="5 19">2.7.8.26</ecNumber>
    </recommendedName>
    <alternativeName>
        <fullName evidence="16 19">Cobalamin synthase</fullName>
    </alternativeName>
    <alternativeName>
        <fullName evidence="15 19">Cobalamin-5'-phosphate synthase</fullName>
    </alternativeName>
</protein>
<comment type="pathway">
    <text evidence="3 19">Cofactor biosynthesis; adenosylcobalamin biosynthesis; adenosylcobalamin from cob(II)yrinate a,c-diamide: step 7/7.</text>
</comment>
<proteinExistence type="inferred from homology"/>
<comment type="cofactor">
    <cofactor evidence="1 19">
        <name>Mg(2+)</name>
        <dbReference type="ChEBI" id="CHEBI:18420"/>
    </cofactor>
</comment>
<evidence type="ECO:0000256" key="3">
    <source>
        <dbReference type="ARBA" id="ARBA00004663"/>
    </source>
</evidence>
<comment type="function">
    <text evidence="14 19">Joins adenosylcobinamide-GDP and alpha-ribazole to generate adenosylcobalamin (Ado-cobalamin). Also synthesizes adenosylcobalamin 5'-phosphate from adenosylcobinamide-GDP and alpha-ribazole 5'-phosphate.</text>
</comment>
<evidence type="ECO:0000256" key="5">
    <source>
        <dbReference type="ARBA" id="ARBA00013200"/>
    </source>
</evidence>
<evidence type="ECO:0000313" key="20">
    <source>
        <dbReference type="EMBL" id="QNO13869.1"/>
    </source>
</evidence>
<dbReference type="RefSeq" id="WP_213167532.1">
    <property type="nucleotide sequence ID" value="NZ_CP058559.1"/>
</dbReference>
<keyword evidence="21" id="KW-1185">Reference proteome</keyword>
<dbReference type="GO" id="GO:0009236">
    <property type="term" value="P:cobalamin biosynthetic process"/>
    <property type="evidence" value="ECO:0007669"/>
    <property type="project" value="UniProtKB-UniRule"/>
</dbReference>
<dbReference type="KEGG" id="acae:HYG86_03345"/>
<keyword evidence="8 19" id="KW-0169">Cobalamin biosynthesis</keyword>
<evidence type="ECO:0000256" key="4">
    <source>
        <dbReference type="ARBA" id="ARBA00010561"/>
    </source>
</evidence>
<evidence type="ECO:0000256" key="15">
    <source>
        <dbReference type="ARBA" id="ARBA00032605"/>
    </source>
</evidence>
<evidence type="ECO:0000256" key="11">
    <source>
        <dbReference type="ARBA" id="ARBA00022842"/>
    </source>
</evidence>
<dbReference type="UniPathway" id="UPA00148">
    <property type="reaction ID" value="UER00238"/>
</dbReference>
<sequence length="251" mass="27772">MKIFLLMLQFFTRIPINKAIDIKEGDFPKGIIYFPFIGLVVGSINALFFFLSSKLFEGIIPIILVLISNAFITGALHLDGFADTCDGIFSARKREKMLEIMRDSRIGTNGMLGLFFLLILKIAFLEAMPREIILVAIVLLPTIGRTAMAITLFGAKYAREGEGLGDLFIGKTNLMGTTMTVVIALMLCFGLFNLYGVISLLLVLLLGYIARHFFIKQLGGLTGDLLGAINEICEIVALPIILWIYHWGLLS</sequence>
<keyword evidence="7 19" id="KW-1003">Cell membrane</keyword>
<dbReference type="Pfam" id="PF02654">
    <property type="entry name" value="CobS"/>
    <property type="match status" value="1"/>
</dbReference>
<feature type="transmembrane region" description="Helical" evidence="19">
    <location>
        <begin position="106"/>
        <end position="125"/>
    </location>
</feature>
<dbReference type="EC" id="2.7.8.26" evidence="5 19"/>
<evidence type="ECO:0000256" key="2">
    <source>
        <dbReference type="ARBA" id="ARBA00004651"/>
    </source>
</evidence>
<feature type="transmembrane region" description="Helical" evidence="19">
    <location>
        <begin position="178"/>
        <end position="209"/>
    </location>
</feature>
<evidence type="ECO:0000256" key="7">
    <source>
        <dbReference type="ARBA" id="ARBA00022475"/>
    </source>
</evidence>
<feature type="transmembrane region" description="Helical" evidence="19">
    <location>
        <begin position="30"/>
        <end position="51"/>
    </location>
</feature>
<reference evidence="20 21" key="1">
    <citation type="submission" date="2020-07" db="EMBL/GenBank/DDBJ databases">
        <title>Alkalicella. sp. LB2 genome.</title>
        <authorList>
            <person name="Postec A."/>
            <person name="Quemeneur M."/>
        </authorList>
    </citation>
    <scope>NUCLEOTIDE SEQUENCE [LARGE SCALE GENOMIC DNA]</scope>
    <source>
        <strain evidence="20 21">LB2</strain>
    </source>
</reference>
<keyword evidence="13 19" id="KW-0472">Membrane</keyword>
<keyword evidence="10 19" id="KW-0812">Transmembrane</keyword>
<evidence type="ECO:0000256" key="19">
    <source>
        <dbReference type="HAMAP-Rule" id="MF_00719"/>
    </source>
</evidence>
<evidence type="ECO:0000256" key="9">
    <source>
        <dbReference type="ARBA" id="ARBA00022679"/>
    </source>
</evidence>
<accession>A0A7G9W5A7</accession>
<dbReference type="GO" id="GO:0051073">
    <property type="term" value="F:adenosylcobinamide-GDP ribazoletransferase activity"/>
    <property type="evidence" value="ECO:0007669"/>
    <property type="project" value="UniProtKB-UniRule"/>
</dbReference>
<evidence type="ECO:0000256" key="13">
    <source>
        <dbReference type="ARBA" id="ARBA00023136"/>
    </source>
</evidence>
<dbReference type="Proteomes" id="UP000516160">
    <property type="component" value="Chromosome"/>
</dbReference>
<keyword evidence="9 19" id="KW-0808">Transferase</keyword>
<keyword evidence="11 19" id="KW-0460">Magnesium</keyword>
<feature type="transmembrane region" description="Helical" evidence="19">
    <location>
        <begin position="58"/>
        <end position="78"/>
    </location>
</feature>
<evidence type="ECO:0000256" key="18">
    <source>
        <dbReference type="ARBA" id="ARBA00049504"/>
    </source>
</evidence>
<dbReference type="NCBIfam" id="TIGR00317">
    <property type="entry name" value="cobS"/>
    <property type="match status" value="1"/>
</dbReference>
<dbReference type="HAMAP" id="MF_00719">
    <property type="entry name" value="CobS"/>
    <property type="match status" value="1"/>
</dbReference>
<dbReference type="PANTHER" id="PTHR34148">
    <property type="entry name" value="ADENOSYLCOBINAMIDE-GDP RIBAZOLETRANSFERASE"/>
    <property type="match status" value="1"/>
</dbReference>
<evidence type="ECO:0000256" key="6">
    <source>
        <dbReference type="ARBA" id="ARBA00015850"/>
    </source>
</evidence>
<feature type="transmembrane region" description="Helical" evidence="19">
    <location>
        <begin position="132"/>
        <end position="158"/>
    </location>
</feature>
<dbReference type="AlphaFoldDB" id="A0A7G9W5A7"/>
<evidence type="ECO:0000256" key="17">
    <source>
        <dbReference type="ARBA" id="ARBA00048623"/>
    </source>
</evidence>
<gene>
    <name evidence="19 20" type="primary">cobS</name>
    <name evidence="20" type="ORF">HYG86_03345</name>
</gene>
<dbReference type="GO" id="GO:0005886">
    <property type="term" value="C:plasma membrane"/>
    <property type="evidence" value="ECO:0007669"/>
    <property type="project" value="UniProtKB-SubCell"/>
</dbReference>
<comment type="catalytic activity">
    <reaction evidence="18 19">
        <text>alpha-ribazole 5'-phosphate + adenosylcob(III)inamide-GDP = adenosylcob(III)alamin 5'-phosphate + GMP + H(+)</text>
        <dbReference type="Rhea" id="RHEA:23560"/>
        <dbReference type="ChEBI" id="CHEBI:15378"/>
        <dbReference type="ChEBI" id="CHEBI:57918"/>
        <dbReference type="ChEBI" id="CHEBI:58115"/>
        <dbReference type="ChEBI" id="CHEBI:60487"/>
        <dbReference type="ChEBI" id="CHEBI:60493"/>
        <dbReference type="EC" id="2.7.8.26"/>
    </reaction>
</comment>